<proteinExistence type="predicted"/>
<feature type="domain" description="Aminoglycoside phosphotransferase" evidence="2">
    <location>
        <begin position="39"/>
        <end position="254"/>
    </location>
</feature>
<dbReference type="InterPro" id="IPR011009">
    <property type="entry name" value="Kinase-like_dom_sf"/>
</dbReference>
<dbReference type="RefSeq" id="WP_078486719.1">
    <property type="nucleotide sequence ID" value="NZ_BHXC01000001.1"/>
</dbReference>
<keyword evidence="3" id="KW-0808">Transferase</keyword>
<gene>
    <name evidence="3" type="primary">thrB_1</name>
    <name evidence="3" type="ORF">SALB_00093</name>
</gene>
<dbReference type="Gene3D" id="3.30.200.20">
    <property type="entry name" value="Phosphorylase Kinase, domain 1"/>
    <property type="match status" value="1"/>
</dbReference>
<organism evidence="3 4">
    <name type="scientific">Streptomyces noursei</name>
    <name type="common">Streptomyces albulus</name>
    <dbReference type="NCBI Taxonomy" id="1971"/>
    <lineage>
        <taxon>Bacteria</taxon>
        <taxon>Bacillati</taxon>
        <taxon>Actinomycetota</taxon>
        <taxon>Actinomycetes</taxon>
        <taxon>Kitasatosporales</taxon>
        <taxon>Streptomycetaceae</taxon>
        <taxon>Streptomyces</taxon>
    </lineage>
</organism>
<dbReference type="Gene3D" id="3.90.1200.10">
    <property type="match status" value="1"/>
</dbReference>
<dbReference type="GO" id="GO:0016301">
    <property type="term" value="F:kinase activity"/>
    <property type="evidence" value="ECO:0007669"/>
    <property type="project" value="UniProtKB-KW"/>
</dbReference>
<reference evidence="3 4" key="1">
    <citation type="journal article" date="2019" name="Microbiol. Resour. Announc.">
        <title>Draft Genome Sequence of the Most Traditional epsilon-Poly-l-Lysine Producer, Streptomyces albulus NBRC14147.</title>
        <authorList>
            <person name="Yamanaka K."/>
            <person name="Hamano Y."/>
        </authorList>
    </citation>
    <scope>NUCLEOTIDE SEQUENCE [LARGE SCALE GENOMIC DNA]</scope>
    <source>
        <strain evidence="3 4">NBRC 14147</strain>
    </source>
</reference>
<feature type="region of interest" description="Disordered" evidence="1">
    <location>
        <begin position="1"/>
        <end position="20"/>
    </location>
</feature>
<dbReference type="SUPFAM" id="SSF56112">
    <property type="entry name" value="Protein kinase-like (PK-like)"/>
    <property type="match status" value="1"/>
</dbReference>
<accession>A0A401QQ47</accession>
<keyword evidence="3" id="KW-0418">Kinase</keyword>
<dbReference type="AlphaFoldDB" id="A0A401QQ47"/>
<dbReference type="Pfam" id="PF01636">
    <property type="entry name" value="APH"/>
    <property type="match status" value="1"/>
</dbReference>
<protein>
    <submittedName>
        <fullName evidence="3">Homoserine kinase</fullName>
    </submittedName>
</protein>
<dbReference type="EMBL" id="BHXC01000001">
    <property type="protein sequence ID" value="GCB87442.1"/>
    <property type="molecule type" value="Genomic_DNA"/>
</dbReference>
<sequence>MADRCASPDHATQAEPTPHNPQTVAQLLADHWALHAAEVTLLEGGMNSLTWEARSGGTRWVVKVVPPEAEDAFVFGLGLAKRLERDGIPAGAPVATTRGRSVVPFGGQVMALLRWVEGRGLTGESHTELGVMGSTLARAHRALGTQDGKGTGPTRLYLPSEHLDVRPWLRPVITNVMARLDALDLRSLTWGPVHGDPAPDVFRLDPVSGVCGMIDWSGAGVLPRVYDLAALVMYRGPDSMRPLIDAYVADGALTHEEVERALHPLLDYRWAGQAAYFAGRIARGDLTGIDGPQVNEAGLEAARQWFAARGDDHSG</sequence>
<evidence type="ECO:0000256" key="1">
    <source>
        <dbReference type="SAM" id="MobiDB-lite"/>
    </source>
</evidence>
<dbReference type="Proteomes" id="UP000288351">
    <property type="component" value="Unassembled WGS sequence"/>
</dbReference>
<comment type="caution">
    <text evidence="3">The sequence shown here is derived from an EMBL/GenBank/DDBJ whole genome shotgun (WGS) entry which is preliminary data.</text>
</comment>
<evidence type="ECO:0000259" key="2">
    <source>
        <dbReference type="Pfam" id="PF01636"/>
    </source>
</evidence>
<name>A0A401QQ47_STRNR</name>
<evidence type="ECO:0000313" key="3">
    <source>
        <dbReference type="EMBL" id="GCB87442.1"/>
    </source>
</evidence>
<evidence type="ECO:0000313" key="4">
    <source>
        <dbReference type="Proteomes" id="UP000288351"/>
    </source>
</evidence>
<dbReference type="InterPro" id="IPR002575">
    <property type="entry name" value="Aminoglycoside_PTrfase"/>
</dbReference>